<gene>
    <name evidence="5" type="ORF">XD66_0028</name>
</gene>
<dbReference type="PATRIC" id="fig|85874.4.peg.641"/>
<keyword evidence="3" id="KW-0786">Thiamine pyrophosphate</keyword>
<accession>A0A124FKH8</accession>
<keyword evidence="2" id="KW-0560">Oxidoreductase</keyword>
<evidence type="ECO:0000259" key="4">
    <source>
        <dbReference type="Pfam" id="PF00676"/>
    </source>
</evidence>
<comment type="cofactor">
    <cofactor evidence="1">
        <name>thiamine diphosphate</name>
        <dbReference type="ChEBI" id="CHEBI:58937"/>
    </cofactor>
</comment>
<evidence type="ECO:0000256" key="2">
    <source>
        <dbReference type="ARBA" id="ARBA00023002"/>
    </source>
</evidence>
<evidence type="ECO:0000313" key="5">
    <source>
        <dbReference type="EMBL" id="KUK37251.1"/>
    </source>
</evidence>
<dbReference type="InterPro" id="IPR029061">
    <property type="entry name" value="THDP-binding"/>
</dbReference>
<dbReference type="SUPFAM" id="SSF52518">
    <property type="entry name" value="Thiamin diphosphate-binding fold (THDP-binding)"/>
    <property type="match status" value="1"/>
</dbReference>
<dbReference type="InterPro" id="IPR050642">
    <property type="entry name" value="PDH_E1_Alpha_Subunit"/>
</dbReference>
<protein>
    <submittedName>
        <fullName evidence="5">Acetoin:2,6-dichlorophenolindophenol oxidoreductase subunit alpha</fullName>
    </submittedName>
</protein>
<comment type="caution">
    <text evidence="5">The sequence shown here is derived from an EMBL/GenBank/DDBJ whole genome shotgun (WGS) entry which is preliminary data.</text>
</comment>
<dbReference type="Gene3D" id="3.40.50.970">
    <property type="match status" value="1"/>
</dbReference>
<dbReference type="FunFam" id="3.40.50.970:FF:000013">
    <property type="entry name" value="Pyruvate dehydrogenase E1 component subunit alpha"/>
    <property type="match status" value="1"/>
</dbReference>
<dbReference type="OMA" id="LGYEMPC"/>
<dbReference type="CDD" id="cd02000">
    <property type="entry name" value="TPP_E1_PDC_ADC_BCADC"/>
    <property type="match status" value="1"/>
</dbReference>
<sequence>MELTKEKLLEMYKTMVRIRTFEMKAAELFAAGKLPGFVHLYVGEEAVATGVCANLTDEDYITSTHRGHGHLIAKGGKIDLMMAELFGRTTGYCKGKGGSMHIADVDLGILGANGIVGAGQPIATGAGFACKYKKTNNVVVCFFGDGASNRGTFHESLNMASIWKLPVIFVAENNMYGISNYQKNHMNVTDIADRAAAYGIPGVAVDGNDVIAVYEAAAEAVARARKGDGPSLIECKTWRHRGHFEGDPQVYKKPEEQEAWLKKDPIPRFETKLIELKYATQADLDAIKADVQAEVEAAVKFAESSPLPNPDDVLTDVYAE</sequence>
<dbReference type="PANTHER" id="PTHR11516:SF60">
    <property type="entry name" value="PYRUVATE DEHYDROGENASE E1 COMPONENT SUBUNIT ALPHA"/>
    <property type="match status" value="1"/>
</dbReference>
<evidence type="ECO:0000256" key="3">
    <source>
        <dbReference type="ARBA" id="ARBA00023052"/>
    </source>
</evidence>
<dbReference type="Pfam" id="PF00676">
    <property type="entry name" value="E1_dh"/>
    <property type="match status" value="1"/>
</dbReference>
<evidence type="ECO:0000313" key="6">
    <source>
        <dbReference type="Proteomes" id="UP000053326"/>
    </source>
</evidence>
<dbReference type="Proteomes" id="UP000053326">
    <property type="component" value="Unassembled WGS sequence"/>
</dbReference>
<dbReference type="EMBL" id="LGFO01000002">
    <property type="protein sequence ID" value="KUK37251.1"/>
    <property type="molecule type" value="Genomic_DNA"/>
</dbReference>
<dbReference type="PANTHER" id="PTHR11516">
    <property type="entry name" value="PYRUVATE DEHYDROGENASE E1 COMPONENT, ALPHA SUBUNIT BACTERIAL AND ORGANELLAR"/>
    <property type="match status" value="1"/>
</dbReference>
<dbReference type="InterPro" id="IPR001017">
    <property type="entry name" value="DH_E1"/>
</dbReference>
<evidence type="ECO:0000256" key="1">
    <source>
        <dbReference type="ARBA" id="ARBA00001964"/>
    </source>
</evidence>
<dbReference type="GO" id="GO:0004739">
    <property type="term" value="F:pyruvate dehydrogenase (acetyl-transferring) activity"/>
    <property type="evidence" value="ECO:0007669"/>
    <property type="project" value="TreeGrafter"/>
</dbReference>
<dbReference type="GO" id="GO:0006086">
    <property type="term" value="P:pyruvate decarboxylation to acetyl-CoA"/>
    <property type="evidence" value="ECO:0007669"/>
    <property type="project" value="TreeGrafter"/>
</dbReference>
<organism evidence="5 6">
    <name type="scientific">Thermacetogenium phaeum</name>
    <dbReference type="NCBI Taxonomy" id="85874"/>
    <lineage>
        <taxon>Bacteria</taxon>
        <taxon>Bacillati</taxon>
        <taxon>Bacillota</taxon>
        <taxon>Clostridia</taxon>
        <taxon>Thermoanaerobacterales</taxon>
        <taxon>Thermoanaerobacteraceae</taxon>
        <taxon>Thermacetogenium</taxon>
    </lineage>
</organism>
<name>A0A124FKH8_9THEO</name>
<dbReference type="AlphaFoldDB" id="A0A124FKH8"/>
<feature type="domain" description="Dehydrogenase E1 component" evidence="4">
    <location>
        <begin position="14"/>
        <end position="310"/>
    </location>
</feature>
<reference evidence="6" key="1">
    <citation type="journal article" date="2015" name="MBio">
        <title>Genome-Resolved Metagenomic Analysis Reveals Roles for Candidate Phyla and Other Microbial Community Members in Biogeochemical Transformations in Oil Reservoirs.</title>
        <authorList>
            <person name="Hu P."/>
            <person name="Tom L."/>
            <person name="Singh A."/>
            <person name="Thomas B.C."/>
            <person name="Baker B.J."/>
            <person name="Piceno Y.M."/>
            <person name="Andersen G.L."/>
            <person name="Banfield J.F."/>
        </authorList>
    </citation>
    <scope>NUCLEOTIDE SEQUENCE [LARGE SCALE GENOMIC DNA]</scope>
</reference>
<proteinExistence type="predicted"/>